<accession>A0A9D1EDW7</accession>
<dbReference type="GO" id="GO:0003700">
    <property type="term" value="F:DNA-binding transcription factor activity"/>
    <property type="evidence" value="ECO:0007669"/>
    <property type="project" value="TreeGrafter"/>
</dbReference>
<dbReference type="SUPFAM" id="SSF46785">
    <property type="entry name" value="Winged helix' DNA-binding domain"/>
    <property type="match status" value="1"/>
</dbReference>
<organism evidence="2 3">
    <name type="scientific">Candidatus Fimimorpha faecalis</name>
    <dbReference type="NCBI Taxonomy" id="2840824"/>
    <lineage>
        <taxon>Bacteria</taxon>
        <taxon>Bacillati</taxon>
        <taxon>Bacillota</taxon>
        <taxon>Clostridia</taxon>
        <taxon>Eubacteriales</taxon>
        <taxon>Candidatus Fimimorpha</taxon>
    </lineage>
</organism>
<dbReference type="PROSITE" id="PS51197">
    <property type="entry name" value="HTH_RRF2_2"/>
    <property type="match status" value="1"/>
</dbReference>
<proteinExistence type="predicted"/>
<dbReference type="Proteomes" id="UP000824201">
    <property type="component" value="Unassembled WGS sequence"/>
</dbReference>
<dbReference type="GO" id="GO:0005829">
    <property type="term" value="C:cytosol"/>
    <property type="evidence" value="ECO:0007669"/>
    <property type="project" value="TreeGrafter"/>
</dbReference>
<protein>
    <submittedName>
        <fullName evidence="2">Rrf2 family transcriptional regulator</fullName>
    </submittedName>
</protein>
<dbReference type="InterPro" id="IPR000944">
    <property type="entry name" value="Tscrpt_reg_Rrf2"/>
</dbReference>
<dbReference type="GO" id="GO:0003677">
    <property type="term" value="F:DNA binding"/>
    <property type="evidence" value="ECO:0007669"/>
    <property type="project" value="UniProtKB-KW"/>
</dbReference>
<dbReference type="Gene3D" id="1.10.10.10">
    <property type="entry name" value="Winged helix-like DNA-binding domain superfamily/Winged helix DNA-binding domain"/>
    <property type="match status" value="1"/>
</dbReference>
<reference evidence="2" key="1">
    <citation type="submission" date="2020-10" db="EMBL/GenBank/DDBJ databases">
        <authorList>
            <person name="Gilroy R."/>
        </authorList>
    </citation>
    <scope>NUCLEOTIDE SEQUENCE</scope>
    <source>
        <strain evidence="2">ChiW13-3771</strain>
    </source>
</reference>
<dbReference type="EMBL" id="DVHN01000067">
    <property type="protein sequence ID" value="HIR88479.1"/>
    <property type="molecule type" value="Genomic_DNA"/>
</dbReference>
<dbReference type="InterPro" id="IPR036390">
    <property type="entry name" value="WH_DNA-bd_sf"/>
</dbReference>
<gene>
    <name evidence="2" type="ORF">IAC96_05960</name>
</gene>
<dbReference type="PANTHER" id="PTHR33221">
    <property type="entry name" value="WINGED HELIX-TURN-HELIX TRANSCRIPTIONAL REGULATOR, RRF2 FAMILY"/>
    <property type="match status" value="1"/>
</dbReference>
<keyword evidence="1" id="KW-0238">DNA-binding</keyword>
<evidence type="ECO:0000256" key="1">
    <source>
        <dbReference type="ARBA" id="ARBA00023125"/>
    </source>
</evidence>
<dbReference type="NCBIfam" id="TIGR00738">
    <property type="entry name" value="rrf2_super"/>
    <property type="match status" value="1"/>
</dbReference>
<dbReference type="PANTHER" id="PTHR33221:SF5">
    <property type="entry name" value="HTH-TYPE TRANSCRIPTIONAL REGULATOR ISCR"/>
    <property type="match status" value="1"/>
</dbReference>
<dbReference type="Pfam" id="PF02082">
    <property type="entry name" value="Rrf2"/>
    <property type="match status" value="1"/>
</dbReference>
<evidence type="ECO:0000313" key="3">
    <source>
        <dbReference type="Proteomes" id="UP000824201"/>
    </source>
</evidence>
<dbReference type="InterPro" id="IPR036388">
    <property type="entry name" value="WH-like_DNA-bd_sf"/>
</dbReference>
<comment type="caution">
    <text evidence="2">The sequence shown here is derived from an EMBL/GenBank/DDBJ whole genome shotgun (WGS) entry which is preliminary data.</text>
</comment>
<sequence>MKLTSKGRYGLRAIVDLTIHGEKEPVSIKSISIRQGISERYLEQIIGKMKKAGIVESVRGAAGGYRLAKDPSKISVGDVLRCLEGDLSIVNCPEINETKCEASQLCVTKYVWQKINAGIQDTVNYITLDELATKSRELLEEHGDKPRGVSGCDEK</sequence>
<dbReference type="AlphaFoldDB" id="A0A9D1EDW7"/>
<evidence type="ECO:0000313" key="2">
    <source>
        <dbReference type="EMBL" id="HIR88479.1"/>
    </source>
</evidence>
<name>A0A9D1EDW7_9FIRM</name>
<reference evidence="2" key="2">
    <citation type="journal article" date="2021" name="PeerJ">
        <title>Extensive microbial diversity within the chicken gut microbiome revealed by metagenomics and culture.</title>
        <authorList>
            <person name="Gilroy R."/>
            <person name="Ravi A."/>
            <person name="Getino M."/>
            <person name="Pursley I."/>
            <person name="Horton D.L."/>
            <person name="Alikhan N.F."/>
            <person name="Baker D."/>
            <person name="Gharbi K."/>
            <person name="Hall N."/>
            <person name="Watson M."/>
            <person name="Adriaenssens E.M."/>
            <person name="Foster-Nyarko E."/>
            <person name="Jarju S."/>
            <person name="Secka A."/>
            <person name="Antonio M."/>
            <person name="Oren A."/>
            <person name="Chaudhuri R.R."/>
            <person name="La Ragione R."/>
            <person name="Hildebrand F."/>
            <person name="Pallen M.J."/>
        </authorList>
    </citation>
    <scope>NUCLEOTIDE SEQUENCE</scope>
    <source>
        <strain evidence="2">ChiW13-3771</strain>
    </source>
</reference>